<organism evidence="1 2">
    <name type="scientific">Pseudomonas syringae pv. cilantro</name>
    <dbReference type="NCBI Taxonomy" id="81035"/>
    <lineage>
        <taxon>Bacteria</taxon>
        <taxon>Pseudomonadati</taxon>
        <taxon>Pseudomonadota</taxon>
        <taxon>Gammaproteobacteria</taxon>
        <taxon>Pseudomonadales</taxon>
        <taxon>Pseudomonadaceae</taxon>
        <taxon>Pseudomonas</taxon>
        <taxon>Pseudomonas syringae</taxon>
    </lineage>
</organism>
<protein>
    <submittedName>
        <fullName evidence="1">Putative plasmid stability/partitioning protein</fullName>
    </submittedName>
</protein>
<dbReference type="Proteomes" id="UP000037891">
    <property type="component" value="Unassembled WGS sequence"/>
</dbReference>
<dbReference type="EMBL" id="LGLN01000069">
    <property type="protein sequence ID" value="KPC27212.1"/>
    <property type="molecule type" value="Genomic_DNA"/>
</dbReference>
<gene>
    <name evidence="1" type="ORF">ABJ99_4837</name>
</gene>
<proteinExistence type="predicted"/>
<evidence type="ECO:0000313" key="1">
    <source>
        <dbReference type="EMBL" id="KPC27212.1"/>
    </source>
</evidence>
<evidence type="ECO:0000313" key="2">
    <source>
        <dbReference type="Proteomes" id="UP000037891"/>
    </source>
</evidence>
<name>A0A0N0GE37_PSESX</name>
<dbReference type="AlphaFoldDB" id="A0A0N0GE37"/>
<sequence length="41" mass="4626">MRPYEKAINQGLGVHEVRAKNASKAKGQLELLFTEIQTKLD</sequence>
<reference evidence="1 2" key="1">
    <citation type="submission" date="2015-07" db="EMBL/GenBank/DDBJ databases">
        <authorList>
            <person name="Noorani M."/>
        </authorList>
    </citation>
    <scope>NUCLEOTIDE SEQUENCE [LARGE SCALE GENOMIC DNA]</scope>
    <source>
        <strain evidence="1 2">0788_9</strain>
    </source>
</reference>
<accession>A0A0N0GE37</accession>
<comment type="caution">
    <text evidence="1">The sequence shown here is derived from an EMBL/GenBank/DDBJ whole genome shotgun (WGS) entry which is preliminary data.</text>
</comment>
<dbReference type="PATRIC" id="fig|81035.3.peg.5168"/>
<reference evidence="1 2" key="2">
    <citation type="submission" date="2015-10" db="EMBL/GenBank/DDBJ databases">
        <title>Comparative genomics and high-throughput reverse genetic screens identify a new phytobacterial MAMP and an Arabidopsis receptor required for immune elicitation.</title>
        <authorList>
            <person name="Mott G.A."/>
            <person name="Thakur S."/>
            <person name="Wang P.W."/>
            <person name="Desveaux D."/>
            <person name="Guttman D.S."/>
        </authorList>
    </citation>
    <scope>NUCLEOTIDE SEQUENCE [LARGE SCALE GENOMIC DNA]</scope>
    <source>
        <strain evidence="1 2">0788_9</strain>
    </source>
</reference>